<dbReference type="EMBL" id="JADFTS010000006">
    <property type="protein sequence ID" value="KAF9602526.1"/>
    <property type="molecule type" value="Genomic_DNA"/>
</dbReference>
<comment type="caution">
    <text evidence="9">The sequence shown here is derived from an EMBL/GenBank/DDBJ whole genome shotgun (WGS) entry which is preliminary data.</text>
</comment>
<evidence type="ECO:0000256" key="5">
    <source>
        <dbReference type="ARBA" id="ARBA00022967"/>
    </source>
</evidence>
<dbReference type="PANTHER" id="PTHR43607">
    <property type="entry name" value="V-TYPE PROTON ATPASE CATALYTIC SUBUNIT A"/>
    <property type="match status" value="1"/>
</dbReference>
<feature type="compositionally biased region" description="Low complexity" evidence="7">
    <location>
        <begin position="1"/>
        <end position="12"/>
    </location>
</feature>
<accession>A0A835HPC7</accession>
<evidence type="ECO:0000256" key="4">
    <source>
        <dbReference type="ARBA" id="ARBA00022840"/>
    </source>
</evidence>
<dbReference type="GO" id="GO:0000325">
    <property type="term" value="C:plant-type vacuole"/>
    <property type="evidence" value="ECO:0007669"/>
    <property type="project" value="TreeGrafter"/>
</dbReference>
<comment type="similarity">
    <text evidence="1">Belongs to the ATPase alpha/beta chains family.</text>
</comment>
<protein>
    <recommendedName>
        <fullName evidence="8">ATPase F1/V1/A1 complex alpha/beta subunit nucleotide-binding domain-containing protein</fullName>
    </recommendedName>
</protein>
<keyword evidence="10" id="KW-1185">Reference proteome</keyword>
<dbReference type="InterPro" id="IPR022878">
    <property type="entry name" value="V-ATPase_asu"/>
</dbReference>
<feature type="region of interest" description="Disordered" evidence="7">
    <location>
        <begin position="1"/>
        <end position="28"/>
    </location>
</feature>
<reference evidence="9 10" key="1">
    <citation type="submission" date="2020-10" db="EMBL/GenBank/DDBJ databases">
        <title>The Coptis chinensis genome and diversification of protoberbering-type alkaloids.</title>
        <authorList>
            <person name="Wang B."/>
            <person name="Shu S."/>
            <person name="Song C."/>
            <person name="Liu Y."/>
        </authorList>
    </citation>
    <scope>NUCLEOTIDE SEQUENCE [LARGE SCALE GENOMIC DNA]</scope>
    <source>
        <strain evidence="9">HL-2020</strain>
        <tissue evidence="9">Leaf</tissue>
    </source>
</reference>
<dbReference type="Gene3D" id="3.40.50.300">
    <property type="entry name" value="P-loop containing nucleotide triphosphate hydrolases"/>
    <property type="match status" value="1"/>
</dbReference>
<proteinExistence type="inferred from homology"/>
<feature type="region of interest" description="Disordered" evidence="7">
    <location>
        <begin position="270"/>
        <end position="296"/>
    </location>
</feature>
<dbReference type="GO" id="GO:0046961">
    <property type="term" value="F:proton-transporting ATPase activity, rotational mechanism"/>
    <property type="evidence" value="ECO:0007669"/>
    <property type="project" value="InterPro"/>
</dbReference>
<keyword evidence="3" id="KW-0547">Nucleotide-binding</keyword>
<dbReference type="GO" id="GO:0046034">
    <property type="term" value="P:ATP metabolic process"/>
    <property type="evidence" value="ECO:0007669"/>
    <property type="project" value="InterPro"/>
</dbReference>
<keyword evidence="2" id="KW-0813">Transport</keyword>
<evidence type="ECO:0000256" key="2">
    <source>
        <dbReference type="ARBA" id="ARBA00022448"/>
    </source>
</evidence>
<evidence type="ECO:0000256" key="6">
    <source>
        <dbReference type="ARBA" id="ARBA00023065"/>
    </source>
</evidence>
<feature type="domain" description="ATPase F1/V1/A1 complex alpha/beta subunit nucleotide-binding" evidence="8">
    <location>
        <begin position="434"/>
        <end position="596"/>
    </location>
</feature>
<dbReference type="GO" id="GO:0005524">
    <property type="term" value="F:ATP binding"/>
    <property type="evidence" value="ECO:0007669"/>
    <property type="project" value="UniProtKB-KW"/>
</dbReference>
<keyword evidence="5" id="KW-1278">Translocase</keyword>
<dbReference type="SUPFAM" id="SSF52540">
    <property type="entry name" value="P-loop containing nucleoside triphosphate hydrolases"/>
    <property type="match status" value="1"/>
</dbReference>
<evidence type="ECO:0000313" key="9">
    <source>
        <dbReference type="EMBL" id="KAF9602526.1"/>
    </source>
</evidence>
<dbReference type="PANTHER" id="PTHR43607:SF1">
    <property type="entry name" value="H(+)-TRANSPORTING TWO-SECTOR ATPASE"/>
    <property type="match status" value="1"/>
</dbReference>
<dbReference type="InterPro" id="IPR000194">
    <property type="entry name" value="ATPase_F1/V1/A1_a/bsu_nucl-bd"/>
</dbReference>
<gene>
    <name evidence="9" type="ORF">IFM89_029825</name>
</gene>
<organism evidence="9 10">
    <name type="scientific">Coptis chinensis</name>
    <dbReference type="NCBI Taxonomy" id="261450"/>
    <lineage>
        <taxon>Eukaryota</taxon>
        <taxon>Viridiplantae</taxon>
        <taxon>Streptophyta</taxon>
        <taxon>Embryophyta</taxon>
        <taxon>Tracheophyta</taxon>
        <taxon>Spermatophyta</taxon>
        <taxon>Magnoliopsida</taxon>
        <taxon>Ranunculales</taxon>
        <taxon>Ranunculaceae</taxon>
        <taxon>Coptidoideae</taxon>
        <taxon>Coptis</taxon>
    </lineage>
</organism>
<dbReference type="AlphaFoldDB" id="A0A835HPC7"/>
<dbReference type="OrthoDB" id="1698814at2759"/>
<evidence type="ECO:0000256" key="3">
    <source>
        <dbReference type="ARBA" id="ARBA00022741"/>
    </source>
</evidence>
<dbReference type="CDD" id="cd01134">
    <property type="entry name" value="V_A-ATPase_A"/>
    <property type="match status" value="1"/>
</dbReference>
<evidence type="ECO:0000256" key="1">
    <source>
        <dbReference type="ARBA" id="ARBA00008936"/>
    </source>
</evidence>
<name>A0A835HPC7_9MAGN</name>
<evidence type="ECO:0000259" key="8">
    <source>
        <dbReference type="Pfam" id="PF00006"/>
    </source>
</evidence>
<evidence type="ECO:0000256" key="7">
    <source>
        <dbReference type="SAM" id="MobiDB-lite"/>
    </source>
</evidence>
<evidence type="ECO:0000313" key="10">
    <source>
        <dbReference type="Proteomes" id="UP000631114"/>
    </source>
</evidence>
<keyword evidence="6" id="KW-0406">Ion transport</keyword>
<dbReference type="Pfam" id="PF00006">
    <property type="entry name" value="ATP-synt_ab"/>
    <property type="match status" value="1"/>
</dbReference>
<dbReference type="Proteomes" id="UP000631114">
    <property type="component" value="Unassembled WGS sequence"/>
</dbReference>
<dbReference type="InterPro" id="IPR027417">
    <property type="entry name" value="P-loop_NTPase"/>
</dbReference>
<sequence>MESSGQSSGPSSLQPPPSGQATPLVTSESSGAPSLVKAKMLVLVSSKGTVVGPYGAKWATCLGHFIRVTIPLNCKDWRLVKQSFKDAVWDALAKEFSTKFRTAKSNYRKEIIKKALSKEAAIAACPDGMNPTIWAEFVTREFRPKVVQRNAKNAANGKMNTIGHTLGRQKYGQIRYKKEQVKSVIDLDGDVLVEVFGKDKKGRTRAVGSQISPTQVEYAAVGEYLLEKALASSASASPNVQKELAEVKASIASLTNLLLAHIAPGIVPPQSAMNTPHGSNSPYNPSPMSPQNLASPFDATSARVGLSDQPRVTLLDREGNEVAKGFVVTDPMHKDVCHGRRVLRGGGRRGSLGSLGLVIHFKKAFGVGSFSKDTVLELEFQGVKKKVTMLQTWPVRSPRPVASKLAADTPLLTGQRVLDAHFLEGLVLYLYSNSDTLVYVGCGERGNEMAEVLMDFPQLTMTLPYGREESVMKRTTLVANTSNMPVTAREASIYTGITIAEYFRDMGYNVSMMADSTSRWAEALREISGRLAEMPADSGYPAYLAARLAFFYERAGKVKCLGGPERTGSVTIVGAVSLPGGDFSDPVTSATLSIVQDSLLSGAFFSRKFKSQVAIEA</sequence>
<keyword evidence="4" id="KW-0067">ATP-binding</keyword>